<dbReference type="EMBL" id="CP003811">
    <property type="protein sequence ID" value="AIQ89421.1"/>
    <property type="molecule type" value="Genomic_DNA"/>
</dbReference>
<organism evidence="1 2">
    <name type="scientific">Methylobacterium oryzae CBMB20</name>
    <dbReference type="NCBI Taxonomy" id="693986"/>
    <lineage>
        <taxon>Bacteria</taxon>
        <taxon>Pseudomonadati</taxon>
        <taxon>Pseudomonadota</taxon>
        <taxon>Alphaproteobacteria</taxon>
        <taxon>Hyphomicrobiales</taxon>
        <taxon>Methylobacteriaceae</taxon>
        <taxon>Methylobacterium</taxon>
    </lineage>
</organism>
<dbReference type="HOGENOM" id="CLU_3253960_0_0_5"/>
<keyword evidence="2" id="KW-1185">Reference proteome</keyword>
<dbReference type="Proteomes" id="UP000029492">
    <property type="component" value="Chromosome"/>
</dbReference>
<evidence type="ECO:0000313" key="1">
    <source>
        <dbReference type="EMBL" id="AIQ89421.1"/>
    </source>
</evidence>
<accession>A0A089NNF1</accession>
<protein>
    <submittedName>
        <fullName evidence="1">Protein of unassigned function</fullName>
    </submittedName>
</protein>
<dbReference type="STRING" id="693986.MOC_1666"/>
<dbReference type="AlphaFoldDB" id="A0A089NNF1"/>
<gene>
    <name evidence="1" type="ORF">MOC_1666</name>
</gene>
<proteinExistence type="predicted"/>
<name>A0A089NNF1_9HYPH</name>
<reference evidence="1 2" key="1">
    <citation type="journal article" date="2014" name="PLoS ONE">
        <title>Genome Information of Methylobacterium oryzae, a Plant-Probiotic Methylotroph in the Phyllosphere.</title>
        <authorList>
            <person name="Kwak M.J."/>
            <person name="Jeong H."/>
            <person name="Madhaiyan M."/>
            <person name="Lee Y."/>
            <person name="Sa T.M."/>
            <person name="Oh T.K."/>
            <person name="Kim J.F."/>
        </authorList>
    </citation>
    <scope>NUCLEOTIDE SEQUENCE [LARGE SCALE GENOMIC DNA]</scope>
    <source>
        <strain evidence="1 2">CBMB20</strain>
    </source>
</reference>
<dbReference type="KEGG" id="mor:MOC_1666"/>
<evidence type="ECO:0000313" key="2">
    <source>
        <dbReference type="Proteomes" id="UP000029492"/>
    </source>
</evidence>
<sequence length="42" mass="4303">MATEGTPASARRIVQDVTRAAAEVPIPTRARQAGSRAALGVV</sequence>